<dbReference type="EMBL" id="JAAIUW010000013">
    <property type="protein sequence ID" value="KAF7802829.1"/>
    <property type="molecule type" value="Genomic_DNA"/>
</dbReference>
<dbReference type="FunFam" id="3.40.33.10:FF:000004">
    <property type="entry name" value="CAP, cysteine-rich secretory protein, antigen 5"/>
    <property type="match status" value="1"/>
</dbReference>
<dbReference type="SUPFAM" id="SSF55797">
    <property type="entry name" value="PR-1-like"/>
    <property type="match status" value="1"/>
</dbReference>
<dbReference type="Pfam" id="PF00188">
    <property type="entry name" value="CAP"/>
    <property type="match status" value="1"/>
</dbReference>
<proteinExistence type="predicted"/>
<dbReference type="CDD" id="cd05381">
    <property type="entry name" value="CAP_PR-1"/>
    <property type="match status" value="1"/>
</dbReference>
<dbReference type="SMART" id="SM00198">
    <property type="entry name" value="SCP"/>
    <property type="match status" value="1"/>
</dbReference>
<keyword evidence="3" id="KW-1185">Reference proteome</keyword>
<dbReference type="InterPro" id="IPR001283">
    <property type="entry name" value="CRISP-related"/>
</dbReference>
<dbReference type="InterPro" id="IPR035940">
    <property type="entry name" value="CAP_sf"/>
</dbReference>
<dbReference type="OrthoDB" id="1434514at2759"/>
<name>A0A834SSW9_9FABA</name>
<evidence type="ECO:0000313" key="2">
    <source>
        <dbReference type="EMBL" id="KAF7802829.1"/>
    </source>
</evidence>
<reference evidence="2" key="1">
    <citation type="submission" date="2020-09" db="EMBL/GenBank/DDBJ databases">
        <title>Genome-Enabled Discovery of Anthraquinone Biosynthesis in Senna tora.</title>
        <authorList>
            <person name="Kang S.-H."/>
            <person name="Pandey R.P."/>
            <person name="Lee C.-M."/>
            <person name="Sim J.-S."/>
            <person name="Jeong J.-T."/>
            <person name="Choi B.-S."/>
            <person name="Jung M."/>
            <person name="Ginzburg D."/>
            <person name="Zhao K."/>
            <person name="Won S.Y."/>
            <person name="Oh T.-J."/>
            <person name="Yu Y."/>
            <person name="Kim N.-H."/>
            <person name="Lee O.R."/>
            <person name="Lee T.-H."/>
            <person name="Bashyal P."/>
            <person name="Kim T.-S."/>
            <person name="Lee W.-H."/>
            <person name="Kawkins C."/>
            <person name="Kim C.-K."/>
            <person name="Kim J.S."/>
            <person name="Ahn B.O."/>
            <person name="Rhee S.Y."/>
            <person name="Sohng J.K."/>
        </authorList>
    </citation>
    <scope>NUCLEOTIDE SEQUENCE</scope>
    <source>
        <tissue evidence="2">Leaf</tissue>
    </source>
</reference>
<evidence type="ECO:0000313" key="3">
    <source>
        <dbReference type="Proteomes" id="UP000634136"/>
    </source>
</evidence>
<organism evidence="2 3">
    <name type="scientific">Senna tora</name>
    <dbReference type="NCBI Taxonomy" id="362788"/>
    <lineage>
        <taxon>Eukaryota</taxon>
        <taxon>Viridiplantae</taxon>
        <taxon>Streptophyta</taxon>
        <taxon>Embryophyta</taxon>
        <taxon>Tracheophyta</taxon>
        <taxon>Spermatophyta</taxon>
        <taxon>Magnoliopsida</taxon>
        <taxon>eudicotyledons</taxon>
        <taxon>Gunneridae</taxon>
        <taxon>Pentapetalae</taxon>
        <taxon>rosids</taxon>
        <taxon>fabids</taxon>
        <taxon>Fabales</taxon>
        <taxon>Fabaceae</taxon>
        <taxon>Caesalpinioideae</taxon>
        <taxon>Cassia clade</taxon>
        <taxon>Senna</taxon>
    </lineage>
</organism>
<dbReference type="InterPro" id="IPR014044">
    <property type="entry name" value="CAP_dom"/>
</dbReference>
<gene>
    <name evidence="2" type="ORF">G2W53_041940</name>
</gene>
<dbReference type="PANTHER" id="PTHR10334">
    <property type="entry name" value="CYSTEINE-RICH SECRETORY PROTEIN-RELATED"/>
    <property type="match status" value="1"/>
</dbReference>
<dbReference type="Proteomes" id="UP000634136">
    <property type="component" value="Unassembled WGS sequence"/>
</dbReference>
<evidence type="ECO:0000259" key="1">
    <source>
        <dbReference type="SMART" id="SM00198"/>
    </source>
</evidence>
<sequence length="451" mass="51465">MASILGDNISNKLGKYLGVFVDDQPRNNRAFLDLVNKVELKLSGWKAKLLSQAARLTLVKSVLQSTPIYQLSVLDFPNKYSNLLDSTSINFYWAKQVWRILDKPLSIYSQWSTAKYFNRDLEATPKKLTQPYAIWKCINKAGSLIFDNLWWQIGNGEQARARNKKCMESKNISPMQTVVMIHQQWDSITQAFCTNSQTISRSSYRVDRRTSNIPSAANVLHLFKYKNHLNAYLILGYGDIQYIVLEKKGHVQLLRNQGNDPSQVIIIQDISFLQRQRNISIAAATQGSQIVKQYALQLTTSYNTLAQNAPQDFLDVHNAARAEVGVGPMAWNETVESYAQNYAIQRIKNCEMEHSGGPYGENLAENYGNMNGSDAVKFWLTEKPNYDYASNKCVNDECLHYTQIVWRDSNQLGCARAKCNNGWMFVIVAIIHRVTLLAKDLTRKYDIETIE</sequence>
<accession>A0A834SSW9</accession>
<dbReference type="PRINTS" id="PR00837">
    <property type="entry name" value="V5TPXLIKE"/>
</dbReference>
<feature type="domain" description="SCP" evidence="1">
    <location>
        <begin position="308"/>
        <end position="435"/>
    </location>
</feature>
<protein>
    <submittedName>
        <fullName evidence="2">Basic form of pathogenesis-related protein 1-like</fullName>
    </submittedName>
</protein>
<dbReference type="Gene3D" id="3.40.33.10">
    <property type="entry name" value="CAP"/>
    <property type="match status" value="1"/>
</dbReference>
<comment type="caution">
    <text evidence="2">The sequence shown here is derived from an EMBL/GenBank/DDBJ whole genome shotgun (WGS) entry which is preliminary data.</text>
</comment>
<dbReference type="AlphaFoldDB" id="A0A834SSW9"/>